<feature type="domain" description="AMP-dependent synthetase/ligase" evidence="3">
    <location>
        <begin position="482"/>
        <end position="894"/>
    </location>
</feature>
<dbReference type="InterPro" id="IPR002656">
    <property type="entry name" value="Acyl_transf_3_dom"/>
</dbReference>
<feature type="transmembrane region" description="Helical" evidence="2">
    <location>
        <begin position="1139"/>
        <end position="1164"/>
    </location>
</feature>
<feature type="region of interest" description="Disordered" evidence="1">
    <location>
        <begin position="167"/>
        <end position="187"/>
    </location>
</feature>
<keyword evidence="2" id="KW-0472">Membrane</keyword>
<accession>A0AAD3CG13</accession>
<feature type="domain" description="Serine hydrolase" evidence="5">
    <location>
        <begin position="10"/>
        <end position="123"/>
    </location>
</feature>
<feature type="compositionally biased region" description="Polar residues" evidence="1">
    <location>
        <begin position="261"/>
        <end position="276"/>
    </location>
</feature>
<feature type="transmembrane region" description="Helical" evidence="2">
    <location>
        <begin position="1311"/>
        <end position="1338"/>
    </location>
</feature>
<keyword evidence="8" id="KW-1185">Reference proteome</keyword>
<evidence type="ECO:0000256" key="2">
    <source>
        <dbReference type="SAM" id="Phobius"/>
    </source>
</evidence>
<dbReference type="Gene3D" id="3.40.50.1820">
    <property type="entry name" value="alpha/beta hydrolase"/>
    <property type="match status" value="1"/>
</dbReference>
<evidence type="ECO:0000313" key="8">
    <source>
        <dbReference type="Proteomes" id="UP001054902"/>
    </source>
</evidence>
<dbReference type="Pfam" id="PF13193">
    <property type="entry name" value="AMP-binding_C"/>
    <property type="match status" value="1"/>
</dbReference>
<evidence type="ECO:0000313" key="7">
    <source>
        <dbReference type="EMBL" id="GFH44968.1"/>
    </source>
</evidence>
<dbReference type="PROSITE" id="PS00455">
    <property type="entry name" value="AMP_BINDING"/>
    <property type="match status" value="1"/>
</dbReference>
<keyword evidence="2" id="KW-0812">Transmembrane</keyword>
<comment type="caution">
    <text evidence="7">The sequence shown here is derived from an EMBL/GenBank/DDBJ whole genome shotgun (WGS) entry which is preliminary data.</text>
</comment>
<feature type="domain" description="Acyltransferase 3" evidence="4">
    <location>
        <begin position="1079"/>
        <end position="1471"/>
    </location>
</feature>
<dbReference type="InterPro" id="IPR029058">
    <property type="entry name" value="AB_hydrolase_fold"/>
</dbReference>
<dbReference type="Gene3D" id="3.30.300.30">
    <property type="match status" value="1"/>
</dbReference>
<dbReference type="GO" id="GO:0031956">
    <property type="term" value="F:medium-chain fatty acid-CoA ligase activity"/>
    <property type="evidence" value="ECO:0007669"/>
    <property type="project" value="TreeGrafter"/>
</dbReference>
<evidence type="ECO:0000259" key="6">
    <source>
        <dbReference type="Pfam" id="PF13193"/>
    </source>
</evidence>
<feature type="transmembrane region" description="Helical" evidence="2">
    <location>
        <begin position="1212"/>
        <end position="1231"/>
    </location>
</feature>
<dbReference type="InterPro" id="IPR005645">
    <property type="entry name" value="FSH-like_dom"/>
</dbReference>
<name>A0AAD3CG13_9STRA</name>
<proteinExistence type="predicted"/>
<keyword evidence="2" id="KW-1133">Transmembrane helix</keyword>
<dbReference type="SUPFAM" id="SSF56801">
    <property type="entry name" value="Acetyl-CoA synthetase-like"/>
    <property type="match status" value="1"/>
</dbReference>
<organism evidence="7 8">
    <name type="scientific">Chaetoceros tenuissimus</name>
    <dbReference type="NCBI Taxonomy" id="426638"/>
    <lineage>
        <taxon>Eukaryota</taxon>
        <taxon>Sar</taxon>
        <taxon>Stramenopiles</taxon>
        <taxon>Ochrophyta</taxon>
        <taxon>Bacillariophyta</taxon>
        <taxon>Coscinodiscophyceae</taxon>
        <taxon>Chaetocerotophycidae</taxon>
        <taxon>Chaetocerotales</taxon>
        <taxon>Chaetocerotaceae</taxon>
        <taxon>Chaetoceros</taxon>
    </lineage>
</organism>
<dbReference type="EMBL" id="BLLK01000020">
    <property type="protein sequence ID" value="GFH44968.1"/>
    <property type="molecule type" value="Genomic_DNA"/>
</dbReference>
<dbReference type="Pfam" id="PF01757">
    <property type="entry name" value="Acyl_transf_3"/>
    <property type="match status" value="1"/>
</dbReference>
<feature type="compositionally biased region" description="Basic and acidic residues" evidence="1">
    <location>
        <begin position="289"/>
        <end position="300"/>
    </location>
</feature>
<dbReference type="Gene3D" id="3.40.50.12780">
    <property type="entry name" value="N-terminal domain of ligase-like"/>
    <property type="match status" value="1"/>
</dbReference>
<protein>
    <submittedName>
        <fullName evidence="7">Acetyl-CoA synthetase-like protein</fullName>
    </submittedName>
</protein>
<evidence type="ECO:0000256" key="1">
    <source>
        <dbReference type="SAM" id="MobiDB-lite"/>
    </source>
</evidence>
<dbReference type="InterPro" id="IPR025110">
    <property type="entry name" value="AMP-bd_C"/>
</dbReference>
<dbReference type="GO" id="GO:0006631">
    <property type="term" value="P:fatty acid metabolic process"/>
    <property type="evidence" value="ECO:0007669"/>
    <property type="project" value="TreeGrafter"/>
</dbReference>
<gene>
    <name evidence="7" type="ORF">CTEN210_01442</name>
</gene>
<feature type="transmembrane region" description="Helical" evidence="2">
    <location>
        <begin position="1269"/>
        <end position="1291"/>
    </location>
</feature>
<dbReference type="GO" id="GO:0016747">
    <property type="term" value="F:acyltransferase activity, transferring groups other than amino-acyl groups"/>
    <property type="evidence" value="ECO:0007669"/>
    <property type="project" value="InterPro"/>
</dbReference>
<feature type="transmembrane region" description="Helical" evidence="2">
    <location>
        <begin position="1237"/>
        <end position="1257"/>
    </location>
</feature>
<dbReference type="Pfam" id="PF00501">
    <property type="entry name" value="AMP-binding"/>
    <property type="match status" value="1"/>
</dbReference>
<dbReference type="PANTHER" id="PTHR43201:SF10">
    <property type="entry name" value="CARRIER DOMAIN-CONTAINING PROTEIN"/>
    <property type="match status" value="1"/>
</dbReference>
<feature type="domain" description="AMP-binding enzyme C-terminal" evidence="6">
    <location>
        <begin position="958"/>
        <end position="1041"/>
    </location>
</feature>
<dbReference type="Pfam" id="PF03959">
    <property type="entry name" value="FSH1"/>
    <property type="match status" value="1"/>
</dbReference>
<evidence type="ECO:0000259" key="4">
    <source>
        <dbReference type="Pfam" id="PF01757"/>
    </source>
</evidence>
<feature type="region of interest" description="Disordered" evidence="1">
    <location>
        <begin position="258"/>
        <end position="300"/>
    </location>
</feature>
<reference evidence="7 8" key="1">
    <citation type="journal article" date="2021" name="Sci. Rep.">
        <title>The genome of the diatom Chaetoceros tenuissimus carries an ancient integrated fragment of an extant virus.</title>
        <authorList>
            <person name="Hongo Y."/>
            <person name="Kimura K."/>
            <person name="Takaki Y."/>
            <person name="Yoshida Y."/>
            <person name="Baba S."/>
            <person name="Kobayashi G."/>
            <person name="Nagasaki K."/>
            <person name="Hano T."/>
            <person name="Tomaru Y."/>
        </authorList>
    </citation>
    <scope>NUCLEOTIDE SEQUENCE [LARGE SCALE GENOMIC DNA]</scope>
    <source>
        <strain evidence="7 8">NIES-3715</strain>
    </source>
</reference>
<feature type="transmembrane region" description="Helical" evidence="2">
    <location>
        <begin position="1350"/>
        <end position="1370"/>
    </location>
</feature>
<dbReference type="PANTHER" id="PTHR43201">
    <property type="entry name" value="ACYL-COA SYNTHETASE"/>
    <property type="match status" value="1"/>
</dbReference>
<dbReference type="InterPro" id="IPR042099">
    <property type="entry name" value="ANL_N_sf"/>
</dbReference>
<sequence length="1621" mass="181835">MDSSGEPKSRRLRILALHGAKANNETTRIQLENLQITEEKYDLVYLRGVVEDSEGHEDLADLVSGPFYSWIDDTSNESRVQSIHRSVLNVYHVIRDMGPFDGIFAFSSGAVIATIAINMLHDETLREKFLGSDYVQTNTAEVLAAHPKAVQPSRRLSLDWLLGPAANRQNPPSSSPAQINPKSSSPSAFKRASMDLVANARALFQQSEAFVTPIRFMKKAQSRRRLMSQRSLRVSERMLASKAVRRSSVDYLLKKADQKRSSLATNTNTVETSPASQEALDIHEEEDSHPEMHDVRMETSRQDNRIKREVFIDHDVEAAESQSYHPKFIICAYTASSLKNLSNTRKVLKCGYNFTKGSILGIKSLHLIGVADQAKAQSEEWAMTYADRRLLYIQSSHAVPRNVLNDTFLLQQLSSFIDNEGCSISTPIMPTFVPTSSVSSISVLPEMQVSLVRLNENNLPGRQHSFVDNDQPGDSIVDVLKTQPRDKPFLFNARTNFQNCTTYGEVYDFVRLGDGNLSKLGIEKDDVVVYVCPLGAVGALAFLSFASSSIASPLAPNTKKEDCLEALEQLRPRHLMLFTDIECSEIKEAFEIYSNNQVDCVLHKWNAVMEKPGLFQYEGRQTTMERPQSASLSNKTEGLLKRTIARRRSSVSSCGNNNTCLLLRTSGTTSTPKVVPLRQSDLVRNAAILASSLGLRSNDICYNVMPLFHIGGLSASVLSTLVSGGTLCCETNTFNPQQMFEAIATSSPRPTWYSAVPTISNSVVKFIKSIRNDDKDYQNFDLNGNGVWPSGERGHTLRFIRSGAAELLDADAKEMSRTFGGTPIVSTYSMSEQMPITQPPNLSEEASSSNLRSGSVGVAVSASIAIVDGSLRPLPPNEVGEIAISGPTIMKNYLGNPDADMKSYFYLDLDVIGTPNETMGRYFLTGDTAVMDKDGFITLKGRSKEVIKKGGEQISPFQVEEILQQHNWVEKAVCFGVPSSLYGEVVGTAIILAHGCPPITEAELSSEMQRWMMSLNFDKLKWPTKYKIVLDKDLPKTNTKKYIRVGLSTHLGLSDELEIVSSLDLSKVERNAVIDYDVLSGLRFILACYVMFMHIGSKKAMGSFGNLRAFPWHEHTFFTLAGYTMVSFMGQKIKKKSKYIFARIVSMYPLYFVAVLFGLANLLVVCRPSTFKENFTWHSKPDDLFLDTAQEQKAELFCEGTAVFPTSYWGSLTSTLLIHFLGLMVTPFFLLHWWLGFYLWFVSIYNQCVMCYPLIYNKLFDLRGQQKKLLDVLCLLISSTMVIVAIAFVIFKDFDGFKEGIENSEREGSLQNILILGFYLFSPFWILYFVIGMVLRFVYDAFRPAESHRARLYGFVADCCTLLLLGLSVVQVCQGTSGEFFFRPLEANSYDDVAITNRLWDNCYGRLMCPITTLWIYSLSVGEGITARVLRWRILVDFLSPTSYGCYLFHQEVSQWYYAATRQGTFWNWWNYRKTFYWFSPKAVPVKAYEFPIVVALTVIFTKFISRFVEPKLSGVFTGILSRYGASKSNDNEVVDCRSTTIVFTVIKLLTGIEPDMNNTVNECGLASVGMPVVVSLLNKHLKLEEENYSVDVIEMVQARTVRHMIDVVKAAKDRSEQTGF</sequence>
<dbReference type="InterPro" id="IPR020845">
    <property type="entry name" value="AMP-binding_CS"/>
</dbReference>
<evidence type="ECO:0000259" key="5">
    <source>
        <dbReference type="Pfam" id="PF03959"/>
    </source>
</evidence>
<dbReference type="Proteomes" id="UP001054902">
    <property type="component" value="Unassembled WGS sequence"/>
</dbReference>
<evidence type="ECO:0000259" key="3">
    <source>
        <dbReference type="Pfam" id="PF00501"/>
    </source>
</evidence>
<dbReference type="InterPro" id="IPR000873">
    <property type="entry name" value="AMP-dep_synth/lig_dom"/>
</dbReference>
<dbReference type="InterPro" id="IPR045851">
    <property type="entry name" value="AMP-bd_C_sf"/>
</dbReference>